<dbReference type="SMART" id="SM00028">
    <property type="entry name" value="TPR"/>
    <property type="match status" value="4"/>
</dbReference>
<proteinExistence type="predicted"/>
<evidence type="ECO:0000256" key="1">
    <source>
        <dbReference type="ARBA" id="ARBA00022737"/>
    </source>
</evidence>
<feature type="repeat" description="TPR" evidence="3">
    <location>
        <begin position="25"/>
        <end position="58"/>
    </location>
</feature>
<organism evidence="4 5">
    <name type="scientific">Fodinisporobacter ferrooxydans</name>
    <dbReference type="NCBI Taxonomy" id="2901836"/>
    <lineage>
        <taxon>Bacteria</taxon>
        <taxon>Bacillati</taxon>
        <taxon>Bacillota</taxon>
        <taxon>Bacilli</taxon>
        <taxon>Bacillales</taxon>
        <taxon>Alicyclobacillaceae</taxon>
        <taxon>Fodinisporobacter</taxon>
    </lineage>
</organism>
<dbReference type="Gene3D" id="1.25.40.10">
    <property type="entry name" value="Tetratricopeptide repeat domain"/>
    <property type="match status" value="2"/>
</dbReference>
<evidence type="ECO:0000256" key="3">
    <source>
        <dbReference type="PROSITE-ProRule" id="PRU00339"/>
    </source>
</evidence>
<keyword evidence="1" id="KW-0677">Repeat</keyword>
<evidence type="ECO:0000256" key="2">
    <source>
        <dbReference type="ARBA" id="ARBA00022803"/>
    </source>
</evidence>
<protein>
    <submittedName>
        <fullName evidence="4">DDE transposase family protein</fullName>
    </submittedName>
</protein>
<evidence type="ECO:0000313" key="5">
    <source>
        <dbReference type="Proteomes" id="UP000830167"/>
    </source>
</evidence>
<keyword evidence="2 3" id="KW-0802">TPR repeat</keyword>
<dbReference type="Pfam" id="PF13374">
    <property type="entry name" value="TPR_10"/>
    <property type="match status" value="1"/>
</dbReference>
<name>A0ABY4CLG0_9BACL</name>
<sequence>MDKPKKTVQQRPKRPDNVIPFRLDAAFFFERALRHLDRRDLKSSLKYFRKAVEYEPDNPVHHCNLAGVLSELGRFEESNEILRTILEDIDSSMSECYFYMANNFANLGEYDLAEEYADLYLQCEPKGEFVQDAEEMLEILIEDFGGGEVLRKRREEQLTEQTDQDKARKLLEAGKFMEASVHLQNIIHEFPNATAPKNNLSLAYYYLGQMDQAVALSEEVLENDPSNIHAICNLAVYFQHLGKQDRLKTIIAQLRKLYPLNFDHTYKLATTMGILGEHASAYHLFKQLVHFTDRSEISLLHCVAAAAANLGNLKAARKYWQEIKQLDRHSEVAEYYLNKLEEFEKAPESAVLTVSYQYHIPFHEQFRRIQQYLQENKIDSWQQDPFIRSSLFWALKHGDVETKLQVIHIFAWMGGQEIEQVLREFIQTSEELASLKLFAVYVLRHIGAQGICEVRINDRLETFQIQLLPLRHKAWKTNVHNIVLCALEMLRDHLPQWQYERVLERVFYVWNRYLETVQDSPPRINKIPAWAAGLVYASLSDLPEFHSKSDVARMFDVSVASVTRIANSIFDCTQ</sequence>
<dbReference type="PANTHER" id="PTHR45586:SF1">
    <property type="entry name" value="LIPOPOLYSACCHARIDE ASSEMBLY PROTEIN B"/>
    <property type="match status" value="1"/>
</dbReference>
<dbReference type="PROSITE" id="PS50005">
    <property type="entry name" value="TPR"/>
    <property type="match status" value="2"/>
</dbReference>
<dbReference type="InterPro" id="IPR019734">
    <property type="entry name" value="TPR_rpt"/>
</dbReference>
<dbReference type="Proteomes" id="UP000830167">
    <property type="component" value="Chromosome"/>
</dbReference>
<dbReference type="SUPFAM" id="SSF48452">
    <property type="entry name" value="TPR-like"/>
    <property type="match status" value="2"/>
</dbReference>
<keyword evidence="5" id="KW-1185">Reference proteome</keyword>
<reference evidence="4" key="1">
    <citation type="submission" date="2021-12" db="EMBL/GenBank/DDBJ databases">
        <title>Alicyclobacillaceae gen. nov., sp. nov., isolated from chalcocite enrichment system.</title>
        <authorList>
            <person name="Jiang Z."/>
        </authorList>
    </citation>
    <scope>NUCLEOTIDE SEQUENCE</scope>
    <source>
        <strain evidence="4">MYW30-H2</strain>
    </source>
</reference>
<accession>A0ABY4CLG0</accession>
<dbReference type="RefSeq" id="WP_347438028.1">
    <property type="nucleotide sequence ID" value="NZ_CP089291.1"/>
</dbReference>
<dbReference type="PANTHER" id="PTHR45586">
    <property type="entry name" value="TPR REPEAT-CONTAINING PROTEIN PA4667"/>
    <property type="match status" value="1"/>
</dbReference>
<gene>
    <name evidence="4" type="ORF">LSG31_03510</name>
</gene>
<dbReference type="EMBL" id="CP089291">
    <property type="protein sequence ID" value="UOF91337.1"/>
    <property type="molecule type" value="Genomic_DNA"/>
</dbReference>
<dbReference type="InterPro" id="IPR051012">
    <property type="entry name" value="CellSynth/LPSAsmb/PSIAsmb"/>
</dbReference>
<feature type="repeat" description="TPR" evidence="3">
    <location>
        <begin position="194"/>
        <end position="227"/>
    </location>
</feature>
<evidence type="ECO:0000313" key="4">
    <source>
        <dbReference type="EMBL" id="UOF91337.1"/>
    </source>
</evidence>
<dbReference type="InterPro" id="IPR011990">
    <property type="entry name" value="TPR-like_helical_dom_sf"/>
</dbReference>